<comment type="caution">
    <text evidence="2">The sequence shown here is derived from an EMBL/GenBank/DDBJ whole genome shotgun (WGS) entry which is preliminary data.</text>
</comment>
<organism evidence="2 3">
    <name type="scientific">Rhodococcus pyridinivorans AK37</name>
    <dbReference type="NCBI Taxonomy" id="1114960"/>
    <lineage>
        <taxon>Bacteria</taxon>
        <taxon>Bacillati</taxon>
        <taxon>Actinomycetota</taxon>
        <taxon>Actinomycetes</taxon>
        <taxon>Mycobacteriales</taxon>
        <taxon>Nocardiaceae</taxon>
        <taxon>Rhodococcus</taxon>
    </lineage>
</organism>
<dbReference type="GO" id="GO:0003676">
    <property type="term" value="F:nucleic acid binding"/>
    <property type="evidence" value="ECO:0007669"/>
    <property type="project" value="InterPro"/>
</dbReference>
<feature type="domain" description="CSD" evidence="1">
    <location>
        <begin position="1"/>
        <end position="58"/>
    </location>
</feature>
<dbReference type="PROSITE" id="PS51857">
    <property type="entry name" value="CSD_2"/>
    <property type="match status" value="1"/>
</dbReference>
<evidence type="ECO:0000313" key="2">
    <source>
        <dbReference type="EMBL" id="EHK84272.1"/>
    </source>
</evidence>
<dbReference type="InterPro" id="IPR012340">
    <property type="entry name" value="NA-bd_OB-fold"/>
</dbReference>
<dbReference type="InterPro" id="IPR002059">
    <property type="entry name" value="CSP_DNA-bd"/>
</dbReference>
<name>H0JQ53_9NOCA</name>
<gene>
    <name evidence="2" type="ORF">AK37_08142</name>
</gene>
<dbReference type="PATRIC" id="fig|1114960.4.peg.1642"/>
<dbReference type="EMBL" id="AHBW01000036">
    <property type="protein sequence ID" value="EHK84272.1"/>
    <property type="molecule type" value="Genomic_DNA"/>
</dbReference>
<evidence type="ECO:0000259" key="1">
    <source>
        <dbReference type="PROSITE" id="PS51857"/>
    </source>
</evidence>
<proteinExistence type="predicted"/>
<dbReference type="PIRSF" id="PIRSF002599">
    <property type="entry name" value="Cold_shock_A"/>
    <property type="match status" value="1"/>
</dbReference>
<dbReference type="AlphaFoldDB" id="H0JQ53"/>
<evidence type="ECO:0000313" key="3">
    <source>
        <dbReference type="Proteomes" id="UP000005064"/>
    </source>
</evidence>
<reference evidence="2 3" key="1">
    <citation type="submission" date="2011-12" db="EMBL/GenBank/DDBJ databases">
        <authorList>
            <person name="Kriszt B."/>
            <person name="Tancsics A."/>
            <person name="Cserhati M."/>
            <person name="Toth A."/>
            <person name="Nagy I."/>
            <person name="Horvath B."/>
            <person name="Tamura T."/>
            <person name="Kukolya J."/>
            <person name="Szoboszlay S."/>
        </authorList>
    </citation>
    <scope>NUCLEOTIDE SEQUENCE [LARGE SCALE GENOMIC DNA]</scope>
    <source>
        <strain evidence="2 3">AK37</strain>
    </source>
</reference>
<sequence length="59" mass="6710">MVRRRSGHGFIRDDDGTEILVHYSQMDGSGYRFLTGGQRVRFEIGYGIFGRQAVNVQVC</sequence>
<protein>
    <submittedName>
        <fullName evidence="2">Cold shock protein</fullName>
    </submittedName>
</protein>
<dbReference type="SUPFAM" id="SSF50249">
    <property type="entry name" value="Nucleic acid-binding proteins"/>
    <property type="match status" value="1"/>
</dbReference>
<dbReference type="Pfam" id="PF00313">
    <property type="entry name" value="CSD"/>
    <property type="match status" value="1"/>
</dbReference>
<accession>H0JQ53</accession>
<dbReference type="InterPro" id="IPR012156">
    <property type="entry name" value="Cold_shock_CspA"/>
</dbReference>
<dbReference type="Proteomes" id="UP000005064">
    <property type="component" value="Unassembled WGS sequence"/>
</dbReference>
<dbReference type="Gene3D" id="2.40.50.140">
    <property type="entry name" value="Nucleic acid-binding proteins"/>
    <property type="match status" value="1"/>
</dbReference>